<dbReference type="Pfam" id="PF00691">
    <property type="entry name" value="OmpA"/>
    <property type="match status" value="1"/>
</dbReference>
<evidence type="ECO:0000256" key="5">
    <source>
        <dbReference type="SAM" id="MobiDB-lite"/>
    </source>
</evidence>
<feature type="region of interest" description="Disordered" evidence="5">
    <location>
        <begin position="27"/>
        <end position="84"/>
    </location>
</feature>
<dbReference type="GO" id="GO:0009279">
    <property type="term" value="C:cell outer membrane"/>
    <property type="evidence" value="ECO:0007669"/>
    <property type="project" value="UniProtKB-SubCell"/>
</dbReference>
<keyword evidence="2 4" id="KW-0472">Membrane</keyword>
<dbReference type="RefSeq" id="WP_183357004.1">
    <property type="nucleotide sequence ID" value="NZ_BAABKR010000004.1"/>
</dbReference>
<dbReference type="PANTHER" id="PTHR30329">
    <property type="entry name" value="STATOR ELEMENT OF FLAGELLAR MOTOR COMPLEX"/>
    <property type="match status" value="1"/>
</dbReference>
<dbReference type="EMBL" id="JACIBT010000001">
    <property type="protein sequence ID" value="MBB3666566.1"/>
    <property type="molecule type" value="Genomic_DNA"/>
</dbReference>
<evidence type="ECO:0000256" key="2">
    <source>
        <dbReference type="ARBA" id="ARBA00023136"/>
    </source>
</evidence>
<organism evidence="8 9">
    <name type="scientific">Garicola koreensis</name>
    <dbReference type="NCBI Taxonomy" id="1262554"/>
    <lineage>
        <taxon>Bacteria</taxon>
        <taxon>Bacillati</taxon>
        <taxon>Actinomycetota</taxon>
        <taxon>Actinomycetes</taxon>
        <taxon>Micrococcales</taxon>
        <taxon>Micrococcaceae</taxon>
        <taxon>Garicola</taxon>
    </lineage>
</organism>
<evidence type="ECO:0000256" key="6">
    <source>
        <dbReference type="SAM" id="SignalP"/>
    </source>
</evidence>
<dbReference type="CDD" id="cd07185">
    <property type="entry name" value="OmpA_C-like"/>
    <property type="match status" value="1"/>
</dbReference>
<evidence type="ECO:0000256" key="1">
    <source>
        <dbReference type="ARBA" id="ARBA00004442"/>
    </source>
</evidence>
<gene>
    <name evidence="8" type="ORF">FHX47_000159</name>
</gene>
<evidence type="ECO:0000259" key="7">
    <source>
        <dbReference type="PROSITE" id="PS51123"/>
    </source>
</evidence>
<dbReference type="PROSITE" id="PS51123">
    <property type="entry name" value="OMPA_2"/>
    <property type="match status" value="1"/>
</dbReference>
<dbReference type="PRINTS" id="PR01021">
    <property type="entry name" value="OMPADOMAIN"/>
</dbReference>
<evidence type="ECO:0000313" key="8">
    <source>
        <dbReference type="EMBL" id="MBB3666566.1"/>
    </source>
</evidence>
<evidence type="ECO:0000256" key="4">
    <source>
        <dbReference type="PROSITE-ProRule" id="PRU00473"/>
    </source>
</evidence>
<accession>A0A7W5TND7</accession>
<name>A0A7W5TND7_9MICC</name>
<dbReference type="Proteomes" id="UP000547528">
    <property type="component" value="Unassembled WGS sequence"/>
</dbReference>
<evidence type="ECO:0000313" key="9">
    <source>
        <dbReference type="Proteomes" id="UP000547528"/>
    </source>
</evidence>
<dbReference type="AlphaFoldDB" id="A0A7W5TND7"/>
<dbReference type="InterPro" id="IPR050330">
    <property type="entry name" value="Bact_OuterMem_StrucFunc"/>
</dbReference>
<keyword evidence="9" id="KW-1185">Reference proteome</keyword>
<dbReference type="InterPro" id="IPR036737">
    <property type="entry name" value="OmpA-like_sf"/>
</dbReference>
<evidence type="ECO:0000256" key="3">
    <source>
        <dbReference type="ARBA" id="ARBA00023237"/>
    </source>
</evidence>
<feature type="domain" description="OmpA-like" evidence="7">
    <location>
        <begin position="308"/>
        <end position="432"/>
    </location>
</feature>
<dbReference type="InterPro" id="IPR006664">
    <property type="entry name" value="OMP_bac"/>
</dbReference>
<sequence length="614" mass="65353">MTSTVDLWARAAATGAAALLLITACAPDDVGSDPSETQQSPGAVSEPSTDHETGSASADPQETELETDAQPRMAPDDDGFLRSTTLPEPVAEQVIELPVEGTEDQTATSKAQVISLDSDGEYARLVVAWLRKDGGEAVAPNVTSPFSARSMSRPFSRLVDRDAGELIEPLYAESYFFASDGPEDGAAGSPSPEVLSAGAGLNKSQIPCVCSSIGISGGDETTGLFYVDFPAPEADEVDLMLSEWSAPIREVPVTTDEPFELPDDEFSSFVPSDHEPAEQYGTGAVAERKLPLSARSESLTGVTKTLEGDTQEVSLPADVLFDFGESSLTSEAEQIIADAAEKLNEEASGKRVVIEGHTDNVDGHDINQPLSEDRAEAVTEAIGPMLDEGISIETEGHSFNQPLVPNEDADGNDLPQNRELNRRVSFRYTAVEDSGVEIDLGYEELEDLQEAEEVETAEGALASYVLPSPEQDRSEDEVRLDILTPDRQDESVMMRFELALNSGSGDTQALPGSQAAEDPQLFGKNAFSSGVHPGAGNFGLLDMGSEQQHFPVTGGSLHCLCSETLVYGPALSPLGTPIYAEFQLPEDTEGPLVLRIPDSAQIELSKDVVDHMTG</sequence>
<dbReference type="Gene3D" id="3.30.1330.60">
    <property type="entry name" value="OmpA-like domain"/>
    <property type="match status" value="1"/>
</dbReference>
<keyword evidence="3" id="KW-0998">Cell outer membrane</keyword>
<reference evidence="8 9" key="1">
    <citation type="submission" date="2020-08" db="EMBL/GenBank/DDBJ databases">
        <title>Sequencing the genomes of 1000 actinobacteria strains.</title>
        <authorList>
            <person name="Klenk H.-P."/>
        </authorList>
    </citation>
    <scope>NUCLEOTIDE SEQUENCE [LARGE SCALE GENOMIC DNA]</scope>
    <source>
        <strain evidence="8 9">DSM 28238</strain>
    </source>
</reference>
<comment type="subcellular location">
    <subcellularLocation>
        <location evidence="1">Cell outer membrane</location>
    </subcellularLocation>
</comment>
<keyword evidence="6" id="KW-0732">Signal</keyword>
<dbReference type="SUPFAM" id="SSF103088">
    <property type="entry name" value="OmpA-like"/>
    <property type="match status" value="1"/>
</dbReference>
<dbReference type="PANTHER" id="PTHR30329:SF21">
    <property type="entry name" value="LIPOPROTEIN YIAD-RELATED"/>
    <property type="match status" value="1"/>
</dbReference>
<proteinExistence type="predicted"/>
<feature type="chain" id="PRO_5031289763" evidence="6">
    <location>
        <begin position="27"/>
        <end position="614"/>
    </location>
</feature>
<comment type="caution">
    <text evidence="8">The sequence shown here is derived from an EMBL/GenBank/DDBJ whole genome shotgun (WGS) entry which is preliminary data.</text>
</comment>
<feature type="signal peptide" evidence="6">
    <location>
        <begin position="1"/>
        <end position="26"/>
    </location>
</feature>
<dbReference type="InterPro" id="IPR006665">
    <property type="entry name" value="OmpA-like"/>
</dbReference>
<protein>
    <submittedName>
        <fullName evidence="8">Outer membrane protein OmpA-like peptidoglycan-associated protein</fullName>
    </submittedName>
</protein>